<keyword evidence="2" id="KW-0694">RNA-binding</keyword>
<dbReference type="PROSITE" id="PS50084">
    <property type="entry name" value="KH_TYPE_1"/>
    <property type="match status" value="2"/>
</dbReference>
<dbReference type="Gene3D" id="3.30.1370.10">
    <property type="entry name" value="K Homology domain, type 1"/>
    <property type="match status" value="2"/>
</dbReference>
<dbReference type="SUPFAM" id="SSF54791">
    <property type="entry name" value="Eukaryotic type KH-domain (KH-domain type I)"/>
    <property type="match status" value="4"/>
</dbReference>
<dbReference type="AlphaFoldDB" id="A0ABD1ABR9"/>
<name>A0ABD1ABR9_CARAN</name>
<proteinExistence type="predicted"/>
<evidence type="ECO:0000256" key="2">
    <source>
        <dbReference type="PROSITE-ProRule" id="PRU00117"/>
    </source>
</evidence>
<dbReference type="GO" id="GO:0003723">
    <property type="term" value="F:RNA binding"/>
    <property type="evidence" value="ECO:0007669"/>
    <property type="project" value="UniProtKB-UniRule"/>
</dbReference>
<feature type="domain" description="K Homology" evidence="3">
    <location>
        <begin position="313"/>
        <end position="386"/>
    </location>
</feature>
<dbReference type="Proteomes" id="UP001558713">
    <property type="component" value="Unassembled WGS sequence"/>
</dbReference>
<dbReference type="Gene3D" id="3.30.310.210">
    <property type="match status" value="1"/>
</dbReference>
<dbReference type="InterPro" id="IPR036612">
    <property type="entry name" value="KH_dom_type_1_sf"/>
</dbReference>
<comment type="caution">
    <text evidence="4">The sequence shown here is derived from an EMBL/GenBank/DDBJ whole genome shotgun (WGS) entry which is preliminary data.</text>
</comment>
<dbReference type="SMART" id="SM00322">
    <property type="entry name" value="KH"/>
    <property type="match status" value="4"/>
</dbReference>
<feature type="domain" description="K Homology" evidence="3">
    <location>
        <begin position="125"/>
        <end position="195"/>
    </location>
</feature>
<dbReference type="InterPro" id="IPR004088">
    <property type="entry name" value="KH_dom_type_1"/>
</dbReference>
<sequence>MEGKKLGAPEPIHGFESTDCPPSHSPLSVPVVYAMFRILCFVTRAGSVIGTDGIVIKQLKESTKSSIFVQMDPSDSTYCVIRIIADIGSPSWVKLGEQEEEVEVSRAQNALIRVFEVVNVFNTAGKVSWRLLIEASYVGGKLIERIRKETGSSVDIFHFQYDLPSGAKPGDVMVKIEGNVSEVKKALVSISSHLQACQAIDGDFQASLLRLTEVVPREASYRSRQYREVDPRDSLHRHVQISQEDALDRSFDPLTLDACQRPIRTITQETHSQPRIDSLSHPTSIHSLSASASEYHPVTTKQHSLPESKDNKRQVVLKILCSNERASCVIGQEGSTIRAAIESQTGVSISVGDTLADCDERLITLSGNIEDSSNSQAQRAIVLVFSRLYETASATENDNITARLVVPSNQIGGLVGKTYHKLTKMKERSGAFIQVLEVNQNPKCVADNNQVVQISGKLSNVKEAINHVTRTLVENMRYYSIDVTSRPVDADPCIRPQYPFPNMFTPTAGYAPNFVQYPLWISSQTTFWSPIPAAPRGVYVGNGGLSSTRADLGLDGRLISSNVTNTAVEFRVPENAVDFVFGHNGLQNLREMTGAKVIVHEPRLGARDRVT</sequence>
<evidence type="ECO:0000256" key="1">
    <source>
        <dbReference type="ARBA" id="ARBA00022737"/>
    </source>
</evidence>
<evidence type="ECO:0000313" key="4">
    <source>
        <dbReference type="EMBL" id="KAL1196276.1"/>
    </source>
</evidence>
<dbReference type="PANTHER" id="PTHR10288">
    <property type="entry name" value="KH DOMAIN CONTAINING RNA BINDING PROTEIN"/>
    <property type="match status" value="1"/>
</dbReference>
<evidence type="ECO:0000259" key="3">
    <source>
        <dbReference type="SMART" id="SM00322"/>
    </source>
</evidence>
<feature type="domain" description="K Homology" evidence="3">
    <location>
        <begin position="32"/>
        <end position="119"/>
    </location>
</feature>
<reference evidence="4 5" key="1">
    <citation type="submission" date="2024-04" db="EMBL/GenBank/DDBJ databases">
        <title>Genome assembly C_amara_ONT_v2.</title>
        <authorList>
            <person name="Yant L."/>
            <person name="Moore C."/>
            <person name="Slenker M."/>
        </authorList>
    </citation>
    <scope>NUCLEOTIDE SEQUENCE [LARGE SCALE GENOMIC DNA]</scope>
    <source>
        <tissue evidence="4">Leaf</tissue>
    </source>
</reference>
<dbReference type="EMBL" id="JBANAX010000704">
    <property type="protein sequence ID" value="KAL1196276.1"/>
    <property type="molecule type" value="Genomic_DNA"/>
</dbReference>
<evidence type="ECO:0000313" key="5">
    <source>
        <dbReference type="Proteomes" id="UP001558713"/>
    </source>
</evidence>
<dbReference type="Pfam" id="PF00013">
    <property type="entry name" value="KH_1"/>
    <property type="match status" value="3"/>
</dbReference>
<feature type="domain" description="K Homology" evidence="3">
    <location>
        <begin position="398"/>
        <end position="473"/>
    </location>
</feature>
<keyword evidence="1" id="KW-0677">Repeat</keyword>
<protein>
    <submittedName>
        <fullName evidence="4">KH domain-containing protein HEN4</fullName>
    </submittedName>
</protein>
<organism evidence="4 5">
    <name type="scientific">Cardamine amara subsp. amara</name>
    <dbReference type="NCBI Taxonomy" id="228776"/>
    <lineage>
        <taxon>Eukaryota</taxon>
        <taxon>Viridiplantae</taxon>
        <taxon>Streptophyta</taxon>
        <taxon>Embryophyta</taxon>
        <taxon>Tracheophyta</taxon>
        <taxon>Spermatophyta</taxon>
        <taxon>Magnoliopsida</taxon>
        <taxon>eudicotyledons</taxon>
        <taxon>Gunneridae</taxon>
        <taxon>Pentapetalae</taxon>
        <taxon>rosids</taxon>
        <taxon>malvids</taxon>
        <taxon>Brassicales</taxon>
        <taxon>Brassicaceae</taxon>
        <taxon>Cardamineae</taxon>
        <taxon>Cardamine</taxon>
    </lineage>
</organism>
<dbReference type="InterPro" id="IPR004087">
    <property type="entry name" value="KH_dom"/>
</dbReference>
<gene>
    <name evidence="4" type="ORF">V5N11_005423</name>
</gene>
<keyword evidence="5" id="KW-1185">Reference proteome</keyword>
<accession>A0ABD1ABR9</accession>